<dbReference type="Pfam" id="PF17862">
    <property type="entry name" value="AAA_lid_3"/>
    <property type="match status" value="1"/>
</dbReference>
<name>S3ZJY1_9ACTN</name>
<protein>
    <submittedName>
        <fullName evidence="7">Putative ATP-dependent zinc metalloprotease FtsH 1</fullName>
    </submittedName>
</protein>
<dbReference type="PATRIC" id="fig|1286094.4.peg.3391"/>
<evidence type="ECO:0000259" key="6">
    <source>
        <dbReference type="SMART" id="SM00382"/>
    </source>
</evidence>
<feature type="compositionally biased region" description="Low complexity" evidence="5">
    <location>
        <begin position="124"/>
        <end position="149"/>
    </location>
</feature>
<dbReference type="GO" id="GO:0006508">
    <property type="term" value="P:proteolysis"/>
    <property type="evidence" value="ECO:0007669"/>
    <property type="project" value="UniProtKB-KW"/>
</dbReference>
<comment type="caution">
    <text evidence="7">The sequence shown here is derived from an EMBL/GenBank/DDBJ whole genome shotgun (WGS) entry which is preliminary data.</text>
</comment>
<feature type="region of interest" description="Disordered" evidence="5">
    <location>
        <begin position="122"/>
        <end position="157"/>
    </location>
</feature>
<feature type="compositionally biased region" description="Low complexity" evidence="5">
    <location>
        <begin position="88"/>
        <end position="102"/>
    </location>
</feature>
<keyword evidence="7" id="KW-0482">Metalloprotease</keyword>
<dbReference type="InterPro" id="IPR050168">
    <property type="entry name" value="AAA_ATPase_domain"/>
</dbReference>
<feature type="region of interest" description="Disordered" evidence="5">
    <location>
        <begin position="68"/>
        <end position="106"/>
    </location>
</feature>
<reference evidence="7 8" key="1">
    <citation type="submission" date="2013-02" db="EMBL/GenBank/DDBJ databases">
        <title>Draft Genome Sequence of Streptomyces aurantiacus, Which Produces Setomimycin.</title>
        <authorList>
            <person name="Gruening B.A."/>
            <person name="Praeg A."/>
            <person name="Erxleben A."/>
            <person name="Guenther S."/>
            <person name="Mueller M."/>
        </authorList>
    </citation>
    <scope>NUCLEOTIDE SEQUENCE [LARGE SCALE GENOMIC DNA]</scope>
    <source>
        <strain evidence="7 8">JA 4570</strain>
    </source>
</reference>
<dbReference type="Pfam" id="PF14559">
    <property type="entry name" value="TPR_19"/>
    <property type="match status" value="1"/>
</dbReference>
<dbReference type="OrthoDB" id="9809379at2"/>
<dbReference type="EMBL" id="AOPZ01000152">
    <property type="protein sequence ID" value="EPH43518.1"/>
    <property type="molecule type" value="Genomic_DNA"/>
</dbReference>
<dbReference type="GO" id="GO:0016887">
    <property type="term" value="F:ATP hydrolysis activity"/>
    <property type="evidence" value="ECO:0007669"/>
    <property type="project" value="InterPro"/>
</dbReference>
<accession>S3ZJY1</accession>
<dbReference type="InterPro" id="IPR027417">
    <property type="entry name" value="P-loop_NTPase"/>
</dbReference>
<feature type="compositionally biased region" description="Pro residues" evidence="5">
    <location>
        <begin position="74"/>
        <end position="87"/>
    </location>
</feature>
<dbReference type="Proteomes" id="UP000014629">
    <property type="component" value="Unassembled WGS sequence"/>
</dbReference>
<dbReference type="InterPro" id="IPR003960">
    <property type="entry name" value="ATPase_AAA_CS"/>
</dbReference>
<keyword evidence="2 4" id="KW-0067">ATP-binding</keyword>
<dbReference type="SUPFAM" id="SSF52540">
    <property type="entry name" value="P-loop containing nucleoside triphosphate hydrolases"/>
    <property type="match status" value="1"/>
</dbReference>
<dbReference type="Pfam" id="PF00004">
    <property type="entry name" value="AAA"/>
    <property type="match status" value="1"/>
</dbReference>
<dbReference type="InterPro" id="IPR003959">
    <property type="entry name" value="ATPase_AAA_core"/>
</dbReference>
<evidence type="ECO:0000256" key="2">
    <source>
        <dbReference type="ARBA" id="ARBA00022840"/>
    </source>
</evidence>
<keyword evidence="7" id="KW-0645">Protease</keyword>
<dbReference type="FunFam" id="3.40.50.300:FF:001025">
    <property type="entry name" value="ATPase family, AAA domain-containing 2B"/>
    <property type="match status" value="1"/>
</dbReference>
<dbReference type="Gene3D" id="3.40.50.300">
    <property type="entry name" value="P-loop containing nucleotide triphosphate hydrolases"/>
    <property type="match status" value="1"/>
</dbReference>
<dbReference type="PANTHER" id="PTHR23077">
    <property type="entry name" value="AAA-FAMILY ATPASE"/>
    <property type="match status" value="1"/>
</dbReference>
<gene>
    <name evidence="7" type="ORF">STRAU_3428</name>
</gene>
<evidence type="ECO:0000256" key="5">
    <source>
        <dbReference type="SAM" id="MobiDB-lite"/>
    </source>
</evidence>
<dbReference type="AlphaFoldDB" id="S3ZJY1"/>
<comment type="similarity">
    <text evidence="4">Belongs to the AAA ATPase family.</text>
</comment>
<evidence type="ECO:0000256" key="4">
    <source>
        <dbReference type="RuleBase" id="RU003651"/>
    </source>
</evidence>
<dbReference type="RefSeq" id="WP_016641555.1">
    <property type="nucleotide sequence ID" value="NZ_AOPZ01000152.1"/>
</dbReference>
<feature type="domain" description="AAA+ ATPase" evidence="6">
    <location>
        <begin position="216"/>
        <end position="353"/>
    </location>
</feature>
<keyword evidence="8" id="KW-1185">Reference proteome</keyword>
<keyword evidence="1 4" id="KW-0547">Nucleotide-binding</keyword>
<dbReference type="GO" id="GO:0008237">
    <property type="term" value="F:metallopeptidase activity"/>
    <property type="evidence" value="ECO:0007669"/>
    <property type="project" value="UniProtKB-KW"/>
</dbReference>
<dbReference type="Gene3D" id="1.10.8.60">
    <property type="match status" value="1"/>
</dbReference>
<proteinExistence type="inferred from homology"/>
<dbReference type="InterPro" id="IPR041569">
    <property type="entry name" value="AAA_lid_3"/>
</dbReference>
<organism evidence="7 8">
    <name type="scientific">Streptomyces aurantiacus JA 4570</name>
    <dbReference type="NCBI Taxonomy" id="1286094"/>
    <lineage>
        <taxon>Bacteria</taxon>
        <taxon>Bacillati</taxon>
        <taxon>Actinomycetota</taxon>
        <taxon>Actinomycetes</taxon>
        <taxon>Kitasatosporales</taxon>
        <taxon>Streptomycetaceae</taxon>
        <taxon>Streptomyces</taxon>
        <taxon>Streptomyces aurantiacus group</taxon>
    </lineage>
</organism>
<dbReference type="GO" id="GO:0005524">
    <property type="term" value="F:ATP binding"/>
    <property type="evidence" value="ECO:0007669"/>
    <property type="project" value="UniProtKB-KW"/>
</dbReference>
<dbReference type="InterPro" id="IPR003593">
    <property type="entry name" value="AAA+_ATPase"/>
</dbReference>
<keyword evidence="7" id="KW-0378">Hydrolase</keyword>
<evidence type="ECO:0000256" key="1">
    <source>
        <dbReference type="ARBA" id="ARBA00022741"/>
    </source>
</evidence>
<dbReference type="SMART" id="SM00382">
    <property type="entry name" value="AAA"/>
    <property type="match status" value="1"/>
</dbReference>
<evidence type="ECO:0000313" key="8">
    <source>
        <dbReference type="Proteomes" id="UP000014629"/>
    </source>
</evidence>
<evidence type="ECO:0000256" key="3">
    <source>
        <dbReference type="ARBA" id="ARBA00023054"/>
    </source>
</evidence>
<dbReference type="PROSITE" id="PS00674">
    <property type="entry name" value="AAA"/>
    <property type="match status" value="1"/>
</dbReference>
<keyword evidence="3" id="KW-0175">Coiled coil</keyword>
<sequence length="463" mass="48348">MSEEPPLIRSLRAAVGAAPQDVPLRLHLAELLIDAGLADQAVAEAAVALQHAPGDADARRVMARAMGTDTPAPAAAPPPAAPAPEPAAAPAASADPTAHPAPGFDWSAAESEVDGIVRPRFVETTEPETGTETGAGTAAGAGTETAAGTEAGGGGLEEPLAAVGGDGAGGGWDVERSGGVRLADVGGMQEVKERLEAAFLAPMRNPELRRLYGKSMRGGLLMYGPPGCGKTFIARAVAGELGASFLPVTLSDVLDMWIGSSERNLHDLFLTARRKAPCVVFLDELDALGAKRGRLQHSGLRNAVNQLLTELDGVDGGNEGVFVLAATNVPWDVDIALRRPGRLDRTLLVLPPDAPARDAILRYHLRERPIEAVDLKKLVKATDGFSGADLAHVCDTAAEFALLDSARTGTVRMIGMPDLLAAAKQIKPSTEPWFASARNVAMFANDGGTYDDLIAYLKRKRQL</sequence>
<evidence type="ECO:0000313" key="7">
    <source>
        <dbReference type="EMBL" id="EPH43518.1"/>
    </source>
</evidence>
<dbReference type="PANTHER" id="PTHR23077:SF171">
    <property type="entry name" value="NUCLEAR VALOSIN-CONTAINING PROTEIN-LIKE"/>
    <property type="match status" value="1"/>
</dbReference>